<proteinExistence type="predicted"/>
<dbReference type="Proteomes" id="UP001142055">
    <property type="component" value="Chromosome 1"/>
</dbReference>
<dbReference type="SUPFAM" id="SSF82199">
    <property type="entry name" value="SET domain"/>
    <property type="match status" value="1"/>
</dbReference>
<dbReference type="InterPro" id="IPR050869">
    <property type="entry name" value="H3K4_H4K5_MeTrfase"/>
</dbReference>
<dbReference type="Gene3D" id="1.25.40.10">
    <property type="entry name" value="Tetratricopeptide repeat domain"/>
    <property type="match status" value="1"/>
</dbReference>
<dbReference type="InterPro" id="IPR046341">
    <property type="entry name" value="SET_dom_sf"/>
</dbReference>
<dbReference type="PANTHER" id="PTHR12197:SF251">
    <property type="entry name" value="EG:BACR7C10.4 PROTEIN"/>
    <property type="match status" value="1"/>
</dbReference>
<keyword evidence="7" id="KW-1185">Reference proteome</keyword>
<gene>
    <name evidence="6" type="ORF">RDWZM_001081</name>
</gene>
<evidence type="ECO:0000256" key="4">
    <source>
        <dbReference type="PROSITE-ProRule" id="PRU00134"/>
    </source>
</evidence>
<dbReference type="AlphaFoldDB" id="A0A9Q0RR14"/>
<sequence>MIKFKPGDIISSSTPFVHVLLSEKKTLFCDYCAKKSDSLRKCSECKKMYYCNKKCQTIDWKKHKYECSIYKQSYSEIDFELYRFLLRLYLFIQNNPTLKEKKDTLSNDQRFGRSFNDLMTHKENIKSDIKRLLFFNMLVQRFNKCGIDFDKEVLFECFCKYVINSLTILDIEFDPIGWGLYIAESMFDHSCGPNATTVYNGINIEVRAFKPITDEDKITIHYYDMKKPKYIRQEYLLNGYYFNCNCQRCCNESLSDSNELIKLIDLNNKMNIIEYSKIDWAKKSKKKKDLKKVYHIGIETLPHYEKIYGDYHPDLTLRLFRILDLRIRIFSNIDNETTQLISRVRKHISITHGNDSELFKMFQKIINADN</sequence>
<dbReference type="GO" id="GO:0008270">
    <property type="term" value="F:zinc ion binding"/>
    <property type="evidence" value="ECO:0007669"/>
    <property type="project" value="UniProtKB-KW"/>
</dbReference>
<reference evidence="6" key="1">
    <citation type="submission" date="2022-12" db="EMBL/GenBank/DDBJ databases">
        <title>Genome assemblies of Blomia tropicalis.</title>
        <authorList>
            <person name="Cui Y."/>
        </authorList>
    </citation>
    <scope>NUCLEOTIDE SEQUENCE</scope>
    <source>
        <tissue evidence="6">Adult mites</tissue>
    </source>
</reference>
<dbReference type="InterPro" id="IPR011990">
    <property type="entry name" value="TPR-like_helical_dom_sf"/>
</dbReference>
<dbReference type="PANTHER" id="PTHR12197">
    <property type="entry name" value="HISTONE-LYSINE N-METHYLTRANSFERASE SMYD"/>
    <property type="match status" value="1"/>
</dbReference>
<evidence type="ECO:0000313" key="6">
    <source>
        <dbReference type="EMBL" id="KAJ6222536.1"/>
    </source>
</evidence>
<evidence type="ECO:0000256" key="1">
    <source>
        <dbReference type="ARBA" id="ARBA00022723"/>
    </source>
</evidence>
<dbReference type="InterPro" id="IPR002893">
    <property type="entry name" value="Znf_MYND"/>
</dbReference>
<accession>A0A9Q0RR14</accession>
<evidence type="ECO:0000313" key="7">
    <source>
        <dbReference type="Proteomes" id="UP001142055"/>
    </source>
</evidence>
<feature type="domain" description="MYND-type" evidence="5">
    <location>
        <begin position="29"/>
        <end position="67"/>
    </location>
</feature>
<dbReference type="SUPFAM" id="SSF144232">
    <property type="entry name" value="HIT/MYND zinc finger-like"/>
    <property type="match status" value="1"/>
</dbReference>
<dbReference type="PROSITE" id="PS50865">
    <property type="entry name" value="ZF_MYND_2"/>
    <property type="match status" value="1"/>
</dbReference>
<comment type="caution">
    <text evidence="6">The sequence shown here is derived from an EMBL/GenBank/DDBJ whole genome shotgun (WGS) entry which is preliminary data.</text>
</comment>
<keyword evidence="3" id="KW-0862">Zinc</keyword>
<evidence type="ECO:0000256" key="3">
    <source>
        <dbReference type="ARBA" id="ARBA00022833"/>
    </source>
</evidence>
<dbReference type="Gene3D" id="6.10.140.2220">
    <property type="match status" value="1"/>
</dbReference>
<dbReference type="OMA" id="DCRNTER"/>
<dbReference type="PROSITE" id="PS01360">
    <property type="entry name" value="ZF_MYND_1"/>
    <property type="match status" value="1"/>
</dbReference>
<organism evidence="6 7">
    <name type="scientific">Blomia tropicalis</name>
    <name type="common">Mite</name>
    <dbReference type="NCBI Taxonomy" id="40697"/>
    <lineage>
        <taxon>Eukaryota</taxon>
        <taxon>Metazoa</taxon>
        <taxon>Ecdysozoa</taxon>
        <taxon>Arthropoda</taxon>
        <taxon>Chelicerata</taxon>
        <taxon>Arachnida</taxon>
        <taxon>Acari</taxon>
        <taxon>Acariformes</taxon>
        <taxon>Sarcoptiformes</taxon>
        <taxon>Astigmata</taxon>
        <taxon>Glycyphagoidea</taxon>
        <taxon>Echimyopodidae</taxon>
        <taxon>Blomia</taxon>
    </lineage>
</organism>
<dbReference type="Gene3D" id="1.10.220.160">
    <property type="match status" value="1"/>
</dbReference>
<dbReference type="Gene3D" id="2.170.270.10">
    <property type="entry name" value="SET domain"/>
    <property type="match status" value="1"/>
</dbReference>
<keyword evidence="2 4" id="KW-0863">Zinc-finger</keyword>
<dbReference type="Pfam" id="PF01753">
    <property type="entry name" value="zf-MYND"/>
    <property type="match status" value="1"/>
</dbReference>
<evidence type="ECO:0000259" key="5">
    <source>
        <dbReference type="PROSITE" id="PS50865"/>
    </source>
</evidence>
<protein>
    <recommendedName>
        <fullName evidence="5">MYND-type domain-containing protein</fullName>
    </recommendedName>
</protein>
<name>A0A9Q0RR14_BLOTA</name>
<dbReference type="EMBL" id="JAPWDV010000001">
    <property type="protein sequence ID" value="KAJ6222536.1"/>
    <property type="molecule type" value="Genomic_DNA"/>
</dbReference>
<dbReference type="GO" id="GO:0005634">
    <property type="term" value="C:nucleus"/>
    <property type="evidence" value="ECO:0007669"/>
    <property type="project" value="TreeGrafter"/>
</dbReference>
<evidence type="ECO:0000256" key="2">
    <source>
        <dbReference type="ARBA" id="ARBA00022771"/>
    </source>
</evidence>
<keyword evidence="1" id="KW-0479">Metal-binding</keyword>